<gene>
    <name evidence="2" type="ORF">TrVE_jg11982</name>
</gene>
<feature type="region of interest" description="Disordered" evidence="1">
    <location>
        <begin position="119"/>
        <end position="224"/>
    </location>
</feature>
<evidence type="ECO:0000256" key="1">
    <source>
        <dbReference type="SAM" id="MobiDB-lite"/>
    </source>
</evidence>
<feature type="compositionally biased region" description="Polar residues" evidence="1">
    <location>
        <begin position="201"/>
        <end position="211"/>
    </location>
</feature>
<reference evidence="3" key="1">
    <citation type="journal article" date="2023" name="Commun. Biol.">
        <title>Genome analysis of Parmales, the sister group of diatoms, reveals the evolutionary specialization of diatoms from phago-mixotrophs to photoautotrophs.</title>
        <authorList>
            <person name="Ban H."/>
            <person name="Sato S."/>
            <person name="Yoshikawa S."/>
            <person name="Yamada K."/>
            <person name="Nakamura Y."/>
            <person name="Ichinomiya M."/>
            <person name="Sato N."/>
            <person name="Blanc-Mathieu R."/>
            <person name="Endo H."/>
            <person name="Kuwata A."/>
            <person name="Ogata H."/>
        </authorList>
    </citation>
    <scope>NUCLEOTIDE SEQUENCE [LARGE SCALE GENOMIC DNA]</scope>
    <source>
        <strain evidence="3">NIES 3699</strain>
    </source>
</reference>
<feature type="compositionally biased region" description="Basic and acidic residues" evidence="1">
    <location>
        <begin position="214"/>
        <end position="224"/>
    </location>
</feature>
<protein>
    <submittedName>
        <fullName evidence="2">Uncharacterized protein</fullName>
    </submittedName>
</protein>
<dbReference type="Proteomes" id="UP001165160">
    <property type="component" value="Unassembled WGS sequence"/>
</dbReference>
<comment type="caution">
    <text evidence="2">The sequence shown here is derived from an EMBL/GenBank/DDBJ whole genome shotgun (WGS) entry which is preliminary data.</text>
</comment>
<organism evidence="2 3">
    <name type="scientific">Triparma verrucosa</name>
    <dbReference type="NCBI Taxonomy" id="1606542"/>
    <lineage>
        <taxon>Eukaryota</taxon>
        <taxon>Sar</taxon>
        <taxon>Stramenopiles</taxon>
        <taxon>Ochrophyta</taxon>
        <taxon>Bolidophyceae</taxon>
        <taxon>Parmales</taxon>
        <taxon>Triparmaceae</taxon>
        <taxon>Triparma</taxon>
    </lineage>
</organism>
<feature type="compositionally biased region" description="Basic and acidic residues" evidence="1">
    <location>
        <begin position="138"/>
        <end position="149"/>
    </location>
</feature>
<proteinExistence type="predicted"/>
<evidence type="ECO:0000313" key="3">
    <source>
        <dbReference type="Proteomes" id="UP001165160"/>
    </source>
</evidence>
<dbReference type="AlphaFoldDB" id="A0A9W7F6E1"/>
<sequence length="224" mass="25708">MTELEDAAKENPPDLLKELGVVEEDLKLPDPDDDIEIYEALMKLKRERETDFKWISRDIADLWDKLEISEEERSEFMERLETAGKLTEKGLKILTNKEEGLGKLYEVKCLWNNLETSEEERSEFKERIGVGLKAHRRRSEDADGRDRQANELPSDDTNEADANADTTVVQNNDGDEEEDEQTSSNPGDPVDVQEEEEFQHNPLQQGVSESTGIELKEREKTPKS</sequence>
<name>A0A9W7F6E1_9STRA</name>
<accession>A0A9W7F6E1</accession>
<evidence type="ECO:0000313" key="2">
    <source>
        <dbReference type="EMBL" id="GMI02509.1"/>
    </source>
</evidence>
<keyword evidence="3" id="KW-1185">Reference proteome</keyword>
<dbReference type="EMBL" id="BRXX01000284">
    <property type="protein sequence ID" value="GMI02509.1"/>
    <property type="molecule type" value="Genomic_DNA"/>
</dbReference>